<feature type="transmembrane region" description="Helical" evidence="1">
    <location>
        <begin position="103"/>
        <end position="124"/>
    </location>
</feature>
<keyword evidence="3" id="KW-1185">Reference proteome</keyword>
<dbReference type="Pfam" id="PF17314">
    <property type="entry name" value="DUF5360"/>
    <property type="match status" value="1"/>
</dbReference>
<keyword evidence="1" id="KW-1133">Transmembrane helix</keyword>
<evidence type="ECO:0008006" key="4">
    <source>
        <dbReference type="Google" id="ProtNLM"/>
    </source>
</evidence>
<dbReference type="EMBL" id="JAUSTZ010000003">
    <property type="protein sequence ID" value="MDQ0225691.1"/>
    <property type="molecule type" value="Genomic_DNA"/>
</dbReference>
<gene>
    <name evidence="2" type="ORF">J2S02_002035</name>
</gene>
<dbReference type="RefSeq" id="WP_174879326.1">
    <property type="nucleotide sequence ID" value="NZ_CADEPK010000012.1"/>
</dbReference>
<dbReference type="InterPro" id="IPR020348">
    <property type="entry name" value="Uncharacterised_YvaD"/>
</dbReference>
<reference evidence="2 3" key="1">
    <citation type="submission" date="2023-07" db="EMBL/GenBank/DDBJ databases">
        <title>Genomic Encyclopedia of Type Strains, Phase IV (KMG-IV): sequencing the most valuable type-strain genomes for metagenomic binning, comparative biology and taxonomic classification.</title>
        <authorList>
            <person name="Goeker M."/>
        </authorList>
    </citation>
    <scope>NUCLEOTIDE SEQUENCE [LARGE SCALE GENOMIC DNA]</scope>
    <source>
        <strain evidence="2 3">DSM 17723</strain>
    </source>
</reference>
<name>A0ABT9Z0A4_9BACI</name>
<dbReference type="Proteomes" id="UP001232245">
    <property type="component" value="Unassembled WGS sequence"/>
</dbReference>
<evidence type="ECO:0000256" key="1">
    <source>
        <dbReference type="SAM" id="Phobius"/>
    </source>
</evidence>
<comment type="caution">
    <text evidence="2">The sequence shown here is derived from an EMBL/GenBank/DDBJ whole genome shotgun (WGS) entry which is preliminary data.</text>
</comment>
<sequence>MKTLKVFFWITDVGFILYWFITLLHIIPDSYLFKDYNNPILSAWNWSFLPLDIFISITGLTSLYFYKKGNPNWSKMALISLILTSCSGLQAISFWAIRGDFDPSWWIPNLYLLIYPLFFIPKFFKLDDRSLGS</sequence>
<evidence type="ECO:0000313" key="3">
    <source>
        <dbReference type="Proteomes" id="UP001232245"/>
    </source>
</evidence>
<feature type="transmembrane region" description="Helical" evidence="1">
    <location>
        <begin position="78"/>
        <end position="97"/>
    </location>
</feature>
<feature type="transmembrane region" description="Helical" evidence="1">
    <location>
        <begin position="7"/>
        <end position="27"/>
    </location>
</feature>
<keyword evidence="1" id="KW-0472">Membrane</keyword>
<proteinExistence type="predicted"/>
<accession>A0ABT9Z0A4</accession>
<feature type="transmembrane region" description="Helical" evidence="1">
    <location>
        <begin position="47"/>
        <end position="66"/>
    </location>
</feature>
<evidence type="ECO:0000313" key="2">
    <source>
        <dbReference type="EMBL" id="MDQ0225691.1"/>
    </source>
</evidence>
<keyword evidence="1" id="KW-0812">Transmembrane</keyword>
<organism evidence="2 3">
    <name type="scientific">Metabacillus niabensis</name>
    <dbReference type="NCBI Taxonomy" id="324854"/>
    <lineage>
        <taxon>Bacteria</taxon>
        <taxon>Bacillati</taxon>
        <taxon>Bacillota</taxon>
        <taxon>Bacilli</taxon>
        <taxon>Bacillales</taxon>
        <taxon>Bacillaceae</taxon>
        <taxon>Metabacillus</taxon>
    </lineage>
</organism>
<protein>
    <recommendedName>
        <fullName evidence="4">YvaD family protein</fullName>
    </recommendedName>
</protein>